<dbReference type="InterPro" id="IPR029039">
    <property type="entry name" value="Flavoprotein-like_sf"/>
</dbReference>
<name>A0ABW2PFD4_9ACTN</name>
<protein>
    <submittedName>
        <fullName evidence="2">NADPH-dependent FMN reductase</fullName>
        <ecNumber evidence="2">1.-.-.-</ecNumber>
    </submittedName>
</protein>
<feature type="domain" description="NADPH-dependent FMN reductase-like" evidence="1">
    <location>
        <begin position="2"/>
        <end position="146"/>
    </location>
</feature>
<dbReference type="SUPFAM" id="SSF52218">
    <property type="entry name" value="Flavoproteins"/>
    <property type="match status" value="1"/>
</dbReference>
<dbReference type="PANTHER" id="PTHR30543:SF21">
    <property type="entry name" value="NAD(P)H-DEPENDENT FMN REDUCTASE LOT6"/>
    <property type="match status" value="1"/>
</dbReference>
<keyword evidence="3" id="KW-1185">Reference proteome</keyword>
<proteinExistence type="predicted"/>
<dbReference type="PANTHER" id="PTHR30543">
    <property type="entry name" value="CHROMATE REDUCTASE"/>
    <property type="match status" value="1"/>
</dbReference>
<dbReference type="InterPro" id="IPR050712">
    <property type="entry name" value="NAD(P)H-dep_reductase"/>
</dbReference>
<dbReference type="Gene3D" id="3.40.50.360">
    <property type="match status" value="1"/>
</dbReference>
<comment type="caution">
    <text evidence="2">The sequence shown here is derived from an EMBL/GenBank/DDBJ whole genome shotgun (WGS) entry which is preliminary data.</text>
</comment>
<dbReference type="GO" id="GO:0016491">
    <property type="term" value="F:oxidoreductase activity"/>
    <property type="evidence" value="ECO:0007669"/>
    <property type="project" value="UniProtKB-KW"/>
</dbReference>
<dbReference type="Pfam" id="PF03358">
    <property type="entry name" value="FMN_red"/>
    <property type="match status" value="1"/>
</dbReference>
<evidence type="ECO:0000313" key="2">
    <source>
        <dbReference type="EMBL" id="MFC7387051.1"/>
    </source>
</evidence>
<dbReference type="EMBL" id="JBHTCG010000033">
    <property type="protein sequence ID" value="MFC7387051.1"/>
    <property type="molecule type" value="Genomic_DNA"/>
</dbReference>
<dbReference type="RefSeq" id="WP_380830728.1">
    <property type="nucleotide sequence ID" value="NZ_JBHTCG010000033.1"/>
</dbReference>
<reference evidence="3" key="1">
    <citation type="journal article" date="2019" name="Int. J. Syst. Evol. Microbiol.">
        <title>The Global Catalogue of Microorganisms (GCM) 10K type strain sequencing project: providing services to taxonomists for standard genome sequencing and annotation.</title>
        <authorList>
            <consortium name="The Broad Institute Genomics Platform"/>
            <consortium name="The Broad Institute Genome Sequencing Center for Infectious Disease"/>
            <person name="Wu L."/>
            <person name="Ma J."/>
        </authorList>
    </citation>
    <scope>NUCLEOTIDE SEQUENCE [LARGE SCALE GENOMIC DNA]</scope>
    <source>
        <strain evidence="3">CECT 7649</strain>
    </source>
</reference>
<evidence type="ECO:0000313" key="3">
    <source>
        <dbReference type="Proteomes" id="UP001596496"/>
    </source>
</evidence>
<sequence length="189" mass="20619">MTKIAIILGSTRPGRNGEAVANWVYDIAKHRDDAEYELVDIAEYNLPHLDEAIPPSMGQYANAHTKAWAAKIASFDGYVFVTPEYNHSTSGALKNAIDFLYGEWNNKAAGFVSYGGAGGTRAVEHLRLIMGELQVADVRAQVALSLITDFVNYSQFAPASYHTPAVDTMLDQVVAWSKALSSLRRPIAA</sequence>
<dbReference type="Proteomes" id="UP001596496">
    <property type="component" value="Unassembled WGS sequence"/>
</dbReference>
<keyword evidence="2" id="KW-0560">Oxidoreductase</keyword>
<accession>A0ABW2PFD4</accession>
<dbReference type="EC" id="1.-.-.-" evidence="2"/>
<evidence type="ECO:0000259" key="1">
    <source>
        <dbReference type="Pfam" id="PF03358"/>
    </source>
</evidence>
<dbReference type="InterPro" id="IPR005025">
    <property type="entry name" value="FMN_Rdtase-like_dom"/>
</dbReference>
<organism evidence="2 3">
    <name type="scientific">Sphaerisporangium rhizosphaerae</name>
    <dbReference type="NCBI Taxonomy" id="2269375"/>
    <lineage>
        <taxon>Bacteria</taxon>
        <taxon>Bacillati</taxon>
        <taxon>Actinomycetota</taxon>
        <taxon>Actinomycetes</taxon>
        <taxon>Streptosporangiales</taxon>
        <taxon>Streptosporangiaceae</taxon>
        <taxon>Sphaerisporangium</taxon>
    </lineage>
</organism>
<gene>
    <name evidence="2" type="ORF">ACFQSB_32910</name>
</gene>